<dbReference type="Pfam" id="PF08718">
    <property type="entry name" value="GLTP"/>
    <property type="match status" value="1"/>
</dbReference>
<dbReference type="GO" id="GO:0005829">
    <property type="term" value="C:cytosol"/>
    <property type="evidence" value="ECO:0007669"/>
    <property type="project" value="TreeGrafter"/>
</dbReference>
<evidence type="ECO:0000259" key="2">
    <source>
        <dbReference type="Pfam" id="PF08718"/>
    </source>
</evidence>
<dbReference type="AlphaFoldDB" id="A0A0X3Q5H6"/>
<dbReference type="GO" id="GO:0016020">
    <property type="term" value="C:membrane"/>
    <property type="evidence" value="ECO:0007669"/>
    <property type="project" value="TreeGrafter"/>
</dbReference>
<dbReference type="GO" id="GO:1902387">
    <property type="term" value="F:ceramide 1-phosphate binding"/>
    <property type="evidence" value="ECO:0007669"/>
    <property type="project" value="TreeGrafter"/>
</dbReference>
<evidence type="ECO:0000313" key="3">
    <source>
        <dbReference type="EMBL" id="JAP59204.1"/>
    </source>
</evidence>
<protein>
    <submittedName>
        <fullName evidence="3">Glycolipid transfer protein</fullName>
    </submittedName>
</protein>
<name>A0A0X3Q5H6_SCHSO</name>
<keyword evidence="1" id="KW-0813">Transport</keyword>
<feature type="domain" description="Glycolipid transfer protein" evidence="2">
    <location>
        <begin position="47"/>
        <end position="174"/>
    </location>
</feature>
<dbReference type="Gene3D" id="1.10.3520.10">
    <property type="entry name" value="Glycolipid transfer protein"/>
    <property type="match status" value="1"/>
</dbReference>
<dbReference type="EMBL" id="GEEE01004021">
    <property type="protein sequence ID" value="JAP59204.1"/>
    <property type="molecule type" value="Transcribed_RNA"/>
</dbReference>
<accession>A0A0X3Q5H6</accession>
<evidence type="ECO:0000256" key="1">
    <source>
        <dbReference type="ARBA" id="ARBA00022448"/>
    </source>
</evidence>
<organism evidence="3">
    <name type="scientific">Schistocephalus solidus</name>
    <name type="common">Tapeworm</name>
    <dbReference type="NCBI Taxonomy" id="70667"/>
    <lineage>
        <taxon>Eukaryota</taxon>
        <taxon>Metazoa</taxon>
        <taxon>Spiralia</taxon>
        <taxon>Lophotrochozoa</taxon>
        <taxon>Platyhelminthes</taxon>
        <taxon>Cestoda</taxon>
        <taxon>Eucestoda</taxon>
        <taxon>Diphyllobothriidea</taxon>
        <taxon>Diphyllobothriidae</taxon>
        <taxon>Schistocephalus</taxon>
    </lineage>
</organism>
<dbReference type="InterPro" id="IPR036497">
    <property type="entry name" value="GLTP_sf"/>
</dbReference>
<proteinExistence type="predicted"/>
<dbReference type="PANTHER" id="PTHR10219:SF25">
    <property type="entry name" value="PLECKSTRIN HOMOLOGY DOMAIN-CONTAINING FAMILY A MEMBER 8"/>
    <property type="match status" value="1"/>
</dbReference>
<dbReference type="SUPFAM" id="SSF110004">
    <property type="entry name" value="Glycolipid transfer protein, GLTP"/>
    <property type="match status" value="1"/>
</dbReference>
<dbReference type="GO" id="GO:1902388">
    <property type="term" value="F:ceramide 1-phosphate transfer activity"/>
    <property type="evidence" value="ECO:0007669"/>
    <property type="project" value="TreeGrafter"/>
</dbReference>
<sequence>MASMPIKIFLDRFPSATPVDDVLIVDRLLELTDSIIDFCGKRKIFILLKNLDLQGFALYPVKKDVGGNAKKISKAAKTHNAKTLAELLDSEKKLGSVNRSSSGSTALLWLFRTMELIFTFLTGIVDNPEADVHQLGRDAYSKTLMRYHHIAVQKVFYLGLGLFPHRTEFLRRLALNQPGLNDYVMKRLELFVKDYRRKLIPIRNILVEYGLENSCTSDHSEEMVTRDEEETVAVR</sequence>
<dbReference type="InterPro" id="IPR014830">
    <property type="entry name" value="Glycolipid_transfer_prot_dom"/>
</dbReference>
<reference evidence="3" key="1">
    <citation type="submission" date="2016-01" db="EMBL/GenBank/DDBJ databases">
        <title>Reference transcriptome for the parasite Schistocephalus solidus: insights into the molecular evolution of parasitism.</title>
        <authorList>
            <person name="Hebert F.O."/>
            <person name="Grambauer S."/>
            <person name="Barber I."/>
            <person name="Landry C.R."/>
            <person name="Aubin-Horth N."/>
        </authorList>
    </citation>
    <scope>NUCLEOTIDE SEQUENCE</scope>
</reference>
<gene>
    <name evidence="3" type="primary">GLTP</name>
    <name evidence="3" type="ORF">TR152862</name>
</gene>
<dbReference type="PANTHER" id="PTHR10219">
    <property type="entry name" value="GLYCOLIPID TRANSFER PROTEIN-RELATED"/>
    <property type="match status" value="1"/>
</dbReference>